<dbReference type="CDD" id="cd02883">
    <property type="entry name" value="NUDIX_Hydrolase"/>
    <property type="match status" value="2"/>
</dbReference>
<dbReference type="InterPro" id="IPR015797">
    <property type="entry name" value="NUDIX_hydrolase-like_dom_sf"/>
</dbReference>
<feature type="domain" description="Nudix hydrolase" evidence="6">
    <location>
        <begin position="173"/>
        <end position="313"/>
    </location>
</feature>
<evidence type="ECO:0000313" key="8">
    <source>
        <dbReference type="Proteomes" id="UP000587527"/>
    </source>
</evidence>
<dbReference type="GO" id="GO:0016787">
    <property type="term" value="F:hydrolase activity"/>
    <property type="evidence" value="ECO:0007669"/>
    <property type="project" value="UniProtKB-KW"/>
</dbReference>
<evidence type="ECO:0000259" key="6">
    <source>
        <dbReference type="PROSITE" id="PS51462"/>
    </source>
</evidence>
<dbReference type="Pfam" id="PF00293">
    <property type="entry name" value="NUDIX"/>
    <property type="match status" value="2"/>
</dbReference>
<feature type="domain" description="Nudix hydrolase" evidence="6">
    <location>
        <begin position="4"/>
        <end position="140"/>
    </location>
</feature>
<dbReference type="PANTHER" id="PTHR43046:SF14">
    <property type="entry name" value="MUTT_NUDIX FAMILY PROTEIN"/>
    <property type="match status" value="1"/>
</dbReference>
<evidence type="ECO:0000256" key="5">
    <source>
        <dbReference type="SAM" id="MobiDB-lite"/>
    </source>
</evidence>
<organism evidence="7 8">
    <name type="scientific">Allocatelliglobosispora scoriae</name>
    <dbReference type="NCBI Taxonomy" id="643052"/>
    <lineage>
        <taxon>Bacteria</taxon>
        <taxon>Bacillati</taxon>
        <taxon>Actinomycetota</taxon>
        <taxon>Actinomycetes</taxon>
        <taxon>Micromonosporales</taxon>
        <taxon>Micromonosporaceae</taxon>
        <taxon>Allocatelliglobosispora</taxon>
    </lineage>
</organism>
<evidence type="ECO:0000256" key="3">
    <source>
        <dbReference type="ARBA" id="ARBA00022801"/>
    </source>
</evidence>
<comment type="similarity">
    <text evidence="2 4">Belongs to the Nudix hydrolase family.</text>
</comment>
<proteinExistence type="inferred from homology"/>
<keyword evidence="8" id="KW-1185">Reference proteome</keyword>
<reference evidence="7 8" key="1">
    <citation type="submission" date="2020-08" db="EMBL/GenBank/DDBJ databases">
        <title>Sequencing the genomes of 1000 actinobacteria strains.</title>
        <authorList>
            <person name="Klenk H.-P."/>
        </authorList>
    </citation>
    <scope>NUCLEOTIDE SEQUENCE [LARGE SCALE GENOMIC DNA]</scope>
    <source>
        <strain evidence="7 8">DSM 45362</strain>
    </source>
</reference>
<name>A0A841BXW3_9ACTN</name>
<dbReference type="PROSITE" id="PS51462">
    <property type="entry name" value="NUDIX"/>
    <property type="match status" value="2"/>
</dbReference>
<dbReference type="AlphaFoldDB" id="A0A841BXW3"/>
<protein>
    <submittedName>
        <fullName evidence="7">ADP-ribose pyrophosphatase YjhB (NUDIX family)</fullName>
    </submittedName>
</protein>
<dbReference type="PANTHER" id="PTHR43046">
    <property type="entry name" value="GDP-MANNOSE MANNOSYL HYDROLASE"/>
    <property type="match status" value="1"/>
</dbReference>
<dbReference type="InterPro" id="IPR000086">
    <property type="entry name" value="NUDIX_hydrolase_dom"/>
</dbReference>
<dbReference type="PROSITE" id="PS00893">
    <property type="entry name" value="NUDIX_BOX"/>
    <property type="match status" value="2"/>
</dbReference>
<comment type="cofactor">
    <cofactor evidence="1">
        <name>Mg(2+)</name>
        <dbReference type="ChEBI" id="CHEBI:18420"/>
    </cofactor>
</comment>
<comment type="caution">
    <text evidence="7">The sequence shown here is derived from an EMBL/GenBank/DDBJ whole genome shotgun (WGS) entry which is preliminary data.</text>
</comment>
<evidence type="ECO:0000313" key="7">
    <source>
        <dbReference type="EMBL" id="MBB5871560.1"/>
    </source>
</evidence>
<dbReference type="EMBL" id="JACHMN010000002">
    <property type="protein sequence ID" value="MBB5871560.1"/>
    <property type="molecule type" value="Genomic_DNA"/>
</dbReference>
<dbReference type="InterPro" id="IPR020084">
    <property type="entry name" value="NUDIX_hydrolase_CS"/>
</dbReference>
<feature type="region of interest" description="Disordered" evidence="5">
    <location>
        <begin position="140"/>
        <end position="171"/>
    </location>
</feature>
<sequence>MEKRRRIGAYGLAYDERGRVLLVRSSIRSNTPGTWYLPGGGIDHGEDPRVGVVREFMEETGLVVEISGLRDVSSDVVEFPWRGVLLHHDRVIFDVVVTGGELTTETDGSSDLPEWVDPADLSSLDLVPFAARLLGLGDGAVPVPETPENPVGDDSGETDLSGRPPSDATSNKIKRFGAYGVVTDPDNRILLSLIAAGYPGAGLWHLPGGGVDFGEQPAEGLVREVFEESGQRGVVADLIDVSFFHDPAAVGPEGVPLDWYSVRALYRVAVAEPAPTRVTEATGGSTEQARWFTPAEVAGLTLTDFALSALRHL</sequence>
<dbReference type="PRINTS" id="PR00502">
    <property type="entry name" value="NUDIXFAMILY"/>
</dbReference>
<dbReference type="Proteomes" id="UP000587527">
    <property type="component" value="Unassembled WGS sequence"/>
</dbReference>
<evidence type="ECO:0000256" key="4">
    <source>
        <dbReference type="RuleBase" id="RU003476"/>
    </source>
</evidence>
<dbReference type="InterPro" id="IPR020476">
    <property type="entry name" value="Nudix_hydrolase"/>
</dbReference>
<evidence type="ECO:0000256" key="1">
    <source>
        <dbReference type="ARBA" id="ARBA00001946"/>
    </source>
</evidence>
<accession>A0A841BXW3</accession>
<gene>
    <name evidence="7" type="ORF">F4553_004939</name>
</gene>
<evidence type="ECO:0000256" key="2">
    <source>
        <dbReference type="ARBA" id="ARBA00005582"/>
    </source>
</evidence>
<dbReference type="RefSeq" id="WP_184839705.1">
    <property type="nucleotide sequence ID" value="NZ_JACHMN010000002.1"/>
</dbReference>
<dbReference type="Gene3D" id="3.90.79.10">
    <property type="entry name" value="Nucleoside Triphosphate Pyrophosphohydrolase"/>
    <property type="match status" value="2"/>
</dbReference>
<dbReference type="SUPFAM" id="SSF55811">
    <property type="entry name" value="Nudix"/>
    <property type="match status" value="2"/>
</dbReference>
<keyword evidence="3 4" id="KW-0378">Hydrolase</keyword>